<dbReference type="OrthoDB" id="6429785at2759"/>
<dbReference type="GO" id="GO:0003676">
    <property type="term" value="F:nucleic acid binding"/>
    <property type="evidence" value="ECO:0007669"/>
    <property type="project" value="InterPro"/>
</dbReference>
<dbReference type="InterPro" id="IPR036397">
    <property type="entry name" value="RNaseH_sf"/>
</dbReference>
<proteinExistence type="predicted"/>
<protein>
    <submittedName>
        <fullName evidence="2">RNase H domain-containing protein</fullName>
    </submittedName>
</protein>
<dbReference type="Gene3D" id="3.30.420.10">
    <property type="entry name" value="Ribonuclease H-like superfamily/Ribonuclease H"/>
    <property type="match status" value="1"/>
</dbReference>
<sequence>MTIWKFLKGCHAVRDSRAVLLTISSSEALASVDILKIHLSLNDLMESHEERFALQWVPAHCGLQGNETADSLTNKASKIAQISDKQISFYTTKWLIKKSFRETCWKNTKEANKDKKCIEEITNIPSWPRDRSVATFRFATVHDCLS</sequence>
<dbReference type="SUPFAM" id="SSF53098">
    <property type="entry name" value="Ribonuclease H-like"/>
    <property type="match status" value="1"/>
</dbReference>
<dbReference type="Pfam" id="PF00075">
    <property type="entry name" value="RNase_H"/>
    <property type="match status" value="1"/>
</dbReference>
<keyword evidence="3" id="KW-1185">Reference proteome</keyword>
<evidence type="ECO:0000259" key="1">
    <source>
        <dbReference type="PROSITE" id="PS50879"/>
    </source>
</evidence>
<feature type="domain" description="RNase H type-1" evidence="1">
    <location>
        <begin position="1"/>
        <end position="78"/>
    </location>
</feature>
<organism evidence="2 3">
    <name type="scientific">Trichonephila inaurata madagascariensis</name>
    <dbReference type="NCBI Taxonomy" id="2747483"/>
    <lineage>
        <taxon>Eukaryota</taxon>
        <taxon>Metazoa</taxon>
        <taxon>Ecdysozoa</taxon>
        <taxon>Arthropoda</taxon>
        <taxon>Chelicerata</taxon>
        <taxon>Arachnida</taxon>
        <taxon>Araneae</taxon>
        <taxon>Araneomorphae</taxon>
        <taxon>Entelegynae</taxon>
        <taxon>Araneoidea</taxon>
        <taxon>Nephilidae</taxon>
        <taxon>Trichonephila</taxon>
        <taxon>Trichonephila inaurata</taxon>
    </lineage>
</organism>
<dbReference type="PROSITE" id="PS50879">
    <property type="entry name" value="RNASE_H_1"/>
    <property type="match status" value="1"/>
</dbReference>
<evidence type="ECO:0000313" key="2">
    <source>
        <dbReference type="EMBL" id="GFS31500.1"/>
    </source>
</evidence>
<dbReference type="AlphaFoldDB" id="A0A8X6I5S8"/>
<dbReference type="GO" id="GO:0004523">
    <property type="term" value="F:RNA-DNA hybrid ribonuclease activity"/>
    <property type="evidence" value="ECO:0007669"/>
    <property type="project" value="InterPro"/>
</dbReference>
<accession>A0A8X6I5S8</accession>
<comment type="caution">
    <text evidence="2">The sequence shown here is derived from an EMBL/GenBank/DDBJ whole genome shotgun (WGS) entry which is preliminary data.</text>
</comment>
<gene>
    <name evidence="2" type="ORF">TNIN_191421</name>
</gene>
<dbReference type="EMBL" id="BMAV01024254">
    <property type="protein sequence ID" value="GFS31500.1"/>
    <property type="molecule type" value="Genomic_DNA"/>
</dbReference>
<dbReference type="Proteomes" id="UP000886998">
    <property type="component" value="Unassembled WGS sequence"/>
</dbReference>
<dbReference type="InterPro" id="IPR012337">
    <property type="entry name" value="RNaseH-like_sf"/>
</dbReference>
<reference evidence="2" key="1">
    <citation type="submission" date="2020-08" db="EMBL/GenBank/DDBJ databases">
        <title>Multicomponent nature underlies the extraordinary mechanical properties of spider dragline silk.</title>
        <authorList>
            <person name="Kono N."/>
            <person name="Nakamura H."/>
            <person name="Mori M."/>
            <person name="Yoshida Y."/>
            <person name="Ohtoshi R."/>
            <person name="Malay A.D."/>
            <person name="Moran D.A.P."/>
            <person name="Tomita M."/>
            <person name="Numata K."/>
            <person name="Arakawa K."/>
        </authorList>
    </citation>
    <scope>NUCLEOTIDE SEQUENCE</scope>
</reference>
<dbReference type="InterPro" id="IPR002156">
    <property type="entry name" value="RNaseH_domain"/>
</dbReference>
<evidence type="ECO:0000313" key="3">
    <source>
        <dbReference type="Proteomes" id="UP000886998"/>
    </source>
</evidence>
<name>A0A8X6I5S8_9ARAC</name>